<proteinExistence type="predicted"/>
<dbReference type="RefSeq" id="WP_163152265.1">
    <property type="nucleotide sequence ID" value="NZ_VKHP01000020.1"/>
</dbReference>
<dbReference type="EMBL" id="VKHP01000020">
    <property type="protein sequence ID" value="NEU95744.1"/>
    <property type="molecule type" value="Genomic_DNA"/>
</dbReference>
<accession>A0A6P1BC16</accession>
<keyword evidence="2" id="KW-1185">Reference proteome</keyword>
<protein>
    <submittedName>
        <fullName evidence="1">Uncharacterized protein</fullName>
    </submittedName>
</protein>
<comment type="caution">
    <text evidence="1">The sequence shown here is derived from an EMBL/GenBank/DDBJ whole genome shotgun (WGS) entry which is preliminary data.</text>
</comment>
<organism evidence="1 2">
    <name type="scientific">Bradyrhizobium uaiense</name>
    <dbReference type="NCBI Taxonomy" id="2594946"/>
    <lineage>
        <taxon>Bacteria</taxon>
        <taxon>Pseudomonadati</taxon>
        <taxon>Pseudomonadota</taxon>
        <taxon>Alphaproteobacteria</taxon>
        <taxon>Hyphomicrobiales</taxon>
        <taxon>Nitrobacteraceae</taxon>
        <taxon>Bradyrhizobium</taxon>
    </lineage>
</organism>
<dbReference type="Proteomes" id="UP000468531">
    <property type="component" value="Unassembled WGS sequence"/>
</dbReference>
<evidence type="ECO:0000313" key="2">
    <source>
        <dbReference type="Proteomes" id="UP000468531"/>
    </source>
</evidence>
<name>A0A6P1BC16_9BRAD</name>
<gene>
    <name evidence="1" type="ORF">FNJ47_07845</name>
</gene>
<reference evidence="1 2" key="1">
    <citation type="journal article" date="2020" name="Arch. Microbiol.">
        <title>Bradyrhizobium uaiense sp. nov., a new highly efficient cowpea symbiont.</title>
        <authorList>
            <person name="Cabral Michel D."/>
            <person name="Azarias Guimaraes A."/>
            <person name="Martins da Costa E."/>
            <person name="Soares de Carvalho T."/>
            <person name="Balsanelli E."/>
            <person name="Willems A."/>
            <person name="Maltempi de Souza E."/>
            <person name="de Souza Moreira F.M."/>
        </authorList>
    </citation>
    <scope>NUCLEOTIDE SEQUENCE [LARGE SCALE GENOMIC DNA]</scope>
    <source>
        <strain evidence="1 2">UFLA 03-164</strain>
    </source>
</reference>
<evidence type="ECO:0000313" key="1">
    <source>
        <dbReference type="EMBL" id="NEU95744.1"/>
    </source>
</evidence>
<dbReference type="AlphaFoldDB" id="A0A6P1BC16"/>
<sequence>MIYWANILVAIACLLDYLFSGRTWEIETLAVLIVGINGFALWNRRHQLNEAHKREAEEMIEAARSEAARNERLKSRGLI</sequence>